<reference evidence="1 2" key="1">
    <citation type="journal article" date="2016" name="Nat. Commun.">
        <title>Extremotolerant tardigrade genome and improved radiotolerance of human cultured cells by tardigrade-unique protein.</title>
        <authorList>
            <person name="Hashimoto T."/>
            <person name="Horikawa D.D."/>
            <person name="Saito Y."/>
            <person name="Kuwahara H."/>
            <person name="Kozuka-Hata H."/>
            <person name="Shin-I T."/>
            <person name="Minakuchi Y."/>
            <person name="Ohishi K."/>
            <person name="Motoyama A."/>
            <person name="Aizu T."/>
            <person name="Enomoto A."/>
            <person name="Kondo K."/>
            <person name="Tanaka S."/>
            <person name="Hara Y."/>
            <person name="Koshikawa S."/>
            <person name="Sagara H."/>
            <person name="Miura T."/>
            <person name="Yokobori S."/>
            <person name="Miyagawa K."/>
            <person name="Suzuki Y."/>
            <person name="Kubo T."/>
            <person name="Oyama M."/>
            <person name="Kohara Y."/>
            <person name="Fujiyama A."/>
            <person name="Arakawa K."/>
            <person name="Katayama T."/>
            <person name="Toyoda A."/>
            <person name="Kunieda T."/>
        </authorList>
    </citation>
    <scope>NUCLEOTIDE SEQUENCE [LARGE SCALE GENOMIC DNA]</scope>
    <source>
        <strain evidence="1 2">YOKOZUNA-1</strain>
    </source>
</reference>
<comment type="caution">
    <text evidence="1">The sequence shown here is derived from an EMBL/GenBank/DDBJ whole genome shotgun (WGS) entry which is preliminary data.</text>
</comment>
<dbReference type="Proteomes" id="UP000186922">
    <property type="component" value="Unassembled WGS sequence"/>
</dbReference>
<dbReference type="EMBL" id="BDGG01000012">
    <property type="protein sequence ID" value="GAV05492.1"/>
    <property type="molecule type" value="Genomic_DNA"/>
</dbReference>
<accession>A0A1D1VVI9</accession>
<protein>
    <submittedName>
        <fullName evidence="1">Uncharacterized protein</fullName>
    </submittedName>
</protein>
<evidence type="ECO:0000313" key="1">
    <source>
        <dbReference type="EMBL" id="GAV05492.1"/>
    </source>
</evidence>
<proteinExistence type="predicted"/>
<dbReference type="AlphaFoldDB" id="A0A1D1VVI9"/>
<dbReference type="OrthoDB" id="10666184at2759"/>
<evidence type="ECO:0000313" key="2">
    <source>
        <dbReference type="Proteomes" id="UP000186922"/>
    </source>
</evidence>
<sequence length="187" mass="21342">MEDNRIEGFGKQKAHGTQISTDAETSKLVMKSSDKGCRVSSFAESVKCFSIFMAYRITVNPTLALALTSSTNVMAELAHPDRGYPVDKWLAYDARLRTMAARQSKNLELWSTVHTDTKHRTCLTSSTTSRDHEHKTWLHMTEGHDQQWLTNHVAEDDICYRYNRGHCTKKPCPSDFIQPTTYYMCIA</sequence>
<organism evidence="1 2">
    <name type="scientific">Ramazzottius varieornatus</name>
    <name type="common">Water bear</name>
    <name type="synonym">Tardigrade</name>
    <dbReference type="NCBI Taxonomy" id="947166"/>
    <lineage>
        <taxon>Eukaryota</taxon>
        <taxon>Metazoa</taxon>
        <taxon>Ecdysozoa</taxon>
        <taxon>Tardigrada</taxon>
        <taxon>Eutardigrada</taxon>
        <taxon>Parachela</taxon>
        <taxon>Hypsibioidea</taxon>
        <taxon>Ramazzottiidae</taxon>
        <taxon>Ramazzottius</taxon>
    </lineage>
</organism>
<gene>
    <name evidence="1" type="primary">RvY_15617-1</name>
    <name evidence="1" type="synonym">RvY_15617.1</name>
    <name evidence="1" type="ORF">RvY_15617</name>
</gene>
<keyword evidence="2" id="KW-1185">Reference proteome</keyword>
<name>A0A1D1VVI9_RAMVA</name>